<name>A0ABS3JPA6_9BACT</name>
<accession>A0ABS3JPA6</accession>
<dbReference type="RefSeq" id="WP_207331195.1">
    <property type="nucleotide sequence ID" value="NZ_JAFMYW010000007.1"/>
</dbReference>
<keyword evidence="2" id="KW-1185">Reference proteome</keyword>
<comment type="caution">
    <text evidence="1">The sequence shown here is derived from an EMBL/GenBank/DDBJ whole genome shotgun (WGS) entry which is preliminary data.</text>
</comment>
<evidence type="ECO:0000313" key="1">
    <source>
        <dbReference type="EMBL" id="MBO0951241.1"/>
    </source>
</evidence>
<protein>
    <submittedName>
        <fullName evidence="1">Uncharacterized protein</fullName>
    </submittedName>
</protein>
<reference evidence="1 2" key="1">
    <citation type="submission" date="2021-03" db="EMBL/GenBank/DDBJ databases">
        <title>Fibrella sp. HMF5405 genome sequencing and assembly.</title>
        <authorList>
            <person name="Kang H."/>
            <person name="Kim H."/>
            <person name="Bae S."/>
            <person name="Joh K."/>
        </authorList>
    </citation>
    <scope>NUCLEOTIDE SEQUENCE [LARGE SCALE GENOMIC DNA]</scope>
    <source>
        <strain evidence="1 2">HMF5405</strain>
    </source>
</reference>
<evidence type="ECO:0000313" key="2">
    <source>
        <dbReference type="Proteomes" id="UP000664628"/>
    </source>
</evidence>
<sequence length="184" mass="19580">MGTFNFALDSYKAIRVRSLRKDTNTVGFTVSVVGKGAPITQTKFMGDHGNGSKQVNFFFGSIEVADTDVVRIAYNITNRGGSRSETAALIEDGLHKLVSTGTSGVLGEIPIIGGALKEVADWVVENTWGKIHANCDGPVAVASYSFTGAELRSKIGTHTDHHDGIDSAAGCGKNSIYEVTWRIS</sequence>
<proteinExistence type="predicted"/>
<organism evidence="1 2">
    <name type="scientific">Fibrella forsythiae</name>
    <dbReference type="NCBI Taxonomy" id="2817061"/>
    <lineage>
        <taxon>Bacteria</taxon>
        <taxon>Pseudomonadati</taxon>
        <taxon>Bacteroidota</taxon>
        <taxon>Cytophagia</taxon>
        <taxon>Cytophagales</taxon>
        <taxon>Spirosomataceae</taxon>
        <taxon>Fibrella</taxon>
    </lineage>
</organism>
<dbReference type="Proteomes" id="UP000664628">
    <property type="component" value="Unassembled WGS sequence"/>
</dbReference>
<gene>
    <name evidence="1" type="ORF">J2I46_21840</name>
</gene>
<dbReference type="EMBL" id="JAFMYW010000007">
    <property type="protein sequence ID" value="MBO0951241.1"/>
    <property type="molecule type" value="Genomic_DNA"/>
</dbReference>